<dbReference type="PROSITE" id="PS50968">
    <property type="entry name" value="BIOTINYL_LIPOYL"/>
    <property type="match status" value="1"/>
</dbReference>
<dbReference type="CDD" id="cd06849">
    <property type="entry name" value="lipoyl_domain"/>
    <property type="match status" value="1"/>
</dbReference>
<dbReference type="InterPro" id="IPR011053">
    <property type="entry name" value="Single_hybrid_motif"/>
</dbReference>
<dbReference type="PANTHER" id="PTHR43178:SF12">
    <property type="entry name" value="DIHYDROLIPOAMIDE ACETYLTRANSFERASE COMPONENT OF PYRUVATE DEHYDROGENASE COMPLEX"/>
    <property type="match status" value="1"/>
</dbReference>
<organism evidence="8">
    <name type="scientific">hydrothermal vent metagenome</name>
    <dbReference type="NCBI Taxonomy" id="652676"/>
    <lineage>
        <taxon>unclassified sequences</taxon>
        <taxon>metagenomes</taxon>
        <taxon>ecological metagenomes</taxon>
    </lineage>
</organism>
<keyword evidence="3 8" id="KW-0808">Transferase</keyword>
<dbReference type="InterPro" id="IPR003016">
    <property type="entry name" value="2-oxoA_DH_lipoyl-BS"/>
</dbReference>
<dbReference type="GO" id="GO:0005737">
    <property type="term" value="C:cytoplasm"/>
    <property type="evidence" value="ECO:0007669"/>
    <property type="project" value="TreeGrafter"/>
</dbReference>
<dbReference type="GO" id="GO:0031405">
    <property type="term" value="F:lipoic acid binding"/>
    <property type="evidence" value="ECO:0007669"/>
    <property type="project" value="TreeGrafter"/>
</dbReference>
<keyword evidence="4" id="KW-0450">Lipoyl</keyword>
<feature type="domain" description="Lipoyl-binding" evidence="6">
    <location>
        <begin position="1"/>
        <end position="76"/>
    </location>
</feature>
<evidence type="ECO:0000256" key="5">
    <source>
        <dbReference type="ARBA" id="ARBA00023315"/>
    </source>
</evidence>
<dbReference type="InterPro" id="IPR050743">
    <property type="entry name" value="2-oxoacid_DH_E2_comp"/>
</dbReference>
<dbReference type="PANTHER" id="PTHR43178">
    <property type="entry name" value="DIHYDROLIPOAMIDE ACETYLTRANSFERASE COMPONENT OF PYRUVATE DEHYDROGENASE COMPLEX"/>
    <property type="match status" value="1"/>
</dbReference>
<accession>A0A3B0XKG6</accession>
<dbReference type="EC" id="2.3.1.168" evidence="8"/>
<evidence type="ECO:0000256" key="4">
    <source>
        <dbReference type="ARBA" id="ARBA00022823"/>
    </source>
</evidence>
<evidence type="ECO:0000313" key="8">
    <source>
        <dbReference type="EMBL" id="VAW68758.1"/>
    </source>
</evidence>
<comment type="similarity">
    <text evidence="2">Belongs to the 2-oxoacid dehydrogenase family.</text>
</comment>
<sequence>MSIFKLPDLGEGLPEAEIVEWFINEGDTVDVDKNIVSMETAKAIVDIPSPQAGKIIKFFGQPGDIIHTGDPLLEFAGDEARVEKTATRKDSGTVVGEIKSGEKIYTETPRQFSASGRNVAIKVTPAVRALARRMGVDLSVVSPSGPNDTIIASDIERVAGILKQVGELEPLRGVRRAMANAMSSAHAEVVSVTINDDADINAWSESFDVSA</sequence>
<evidence type="ECO:0000256" key="3">
    <source>
        <dbReference type="ARBA" id="ARBA00022679"/>
    </source>
</evidence>
<dbReference type="EMBL" id="UOFJ01000365">
    <property type="protein sequence ID" value="VAW68758.1"/>
    <property type="molecule type" value="Genomic_DNA"/>
</dbReference>
<dbReference type="SUPFAM" id="SSF47005">
    <property type="entry name" value="Peripheral subunit-binding domain of 2-oxo acid dehydrogenase complex"/>
    <property type="match status" value="1"/>
</dbReference>
<dbReference type="InterPro" id="IPR000089">
    <property type="entry name" value="Biotin_lipoyl"/>
</dbReference>
<evidence type="ECO:0000256" key="2">
    <source>
        <dbReference type="ARBA" id="ARBA00007317"/>
    </source>
</evidence>
<feature type="non-terminal residue" evidence="8">
    <location>
        <position position="211"/>
    </location>
</feature>
<dbReference type="AlphaFoldDB" id="A0A3B0XKG6"/>
<proteinExistence type="inferred from homology"/>
<gene>
    <name evidence="8" type="ORF">MNBD_GAMMA10-1071</name>
</gene>
<dbReference type="PROSITE" id="PS00189">
    <property type="entry name" value="LIPOYL"/>
    <property type="match status" value="1"/>
</dbReference>
<dbReference type="GO" id="GO:0016407">
    <property type="term" value="F:acetyltransferase activity"/>
    <property type="evidence" value="ECO:0007669"/>
    <property type="project" value="TreeGrafter"/>
</dbReference>
<dbReference type="SUPFAM" id="SSF51230">
    <property type="entry name" value="Single hybrid motif"/>
    <property type="match status" value="1"/>
</dbReference>
<dbReference type="Gene3D" id="2.40.50.100">
    <property type="match status" value="1"/>
</dbReference>
<evidence type="ECO:0000259" key="7">
    <source>
        <dbReference type="PROSITE" id="PS51826"/>
    </source>
</evidence>
<dbReference type="Pfam" id="PF00364">
    <property type="entry name" value="Biotin_lipoyl"/>
    <property type="match status" value="1"/>
</dbReference>
<dbReference type="InterPro" id="IPR036625">
    <property type="entry name" value="E3-bd_dom_sf"/>
</dbReference>
<name>A0A3B0XKG6_9ZZZZ</name>
<dbReference type="Pfam" id="PF02817">
    <property type="entry name" value="E3_binding"/>
    <property type="match status" value="1"/>
</dbReference>
<keyword evidence="5 8" id="KW-0012">Acyltransferase</keyword>
<evidence type="ECO:0000256" key="1">
    <source>
        <dbReference type="ARBA" id="ARBA00001938"/>
    </source>
</evidence>
<dbReference type="GO" id="GO:0043754">
    <property type="term" value="F:dihydrolipoamide branched chain acyltransferase activity"/>
    <property type="evidence" value="ECO:0007669"/>
    <property type="project" value="UniProtKB-EC"/>
</dbReference>
<evidence type="ECO:0000259" key="6">
    <source>
        <dbReference type="PROSITE" id="PS50968"/>
    </source>
</evidence>
<dbReference type="Gene3D" id="4.10.320.10">
    <property type="entry name" value="E3-binding domain"/>
    <property type="match status" value="1"/>
</dbReference>
<protein>
    <submittedName>
        <fullName evidence="8">Dihydrolipoamide acyltransferase component of branched-chain alpha-keto acid dehydrogenase complex</fullName>
        <ecNumber evidence="8">2.3.1.168</ecNumber>
    </submittedName>
</protein>
<comment type="cofactor">
    <cofactor evidence="1">
        <name>(R)-lipoate</name>
        <dbReference type="ChEBI" id="CHEBI:83088"/>
    </cofactor>
</comment>
<dbReference type="PROSITE" id="PS51826">
    <property type="entry name" value="PSBD"/>
    <property type="match status" value="1"/>
</dbReference>
<reference evidence="8" key="1">
    <citation type="submission" date="2018-06" db="EMBL/GenBank/DDBJ databases">
        <authorList>
            <person name="Zhirakovskaya E."/>
        </authorList>
    </citation>
    <scope>NUCLEOTIDE SEQUENCE</scope>
</reference>
<feature type="domain" description="Peripheral subunit-binding (PSBD)" evidence="7">
    <location>
        <begin position="122"/>
        <end position="159"/>
    </location>
</feature>
<dbReference type="InterPro" id="IPR004167">
    <property type="entry name" value="PSBD"/>
</dbReference>